<dbReference type="AlphaFoldDB" id="A0A1G2V784"/>
<proteinExistence type="predicted"/>
<dbReference type="EMBL" id="MHWZ01000019">
    <property type="protein sequence ID" value="OHB17494.1"/>
    <property type="molecule type" value="Genomic_DNA"/>
</dbReference>
<sequence>MKMAEALTFSNPSEELAYLKMLVNGRPADPFNMKLMPRETGNPAGIEAIKESFYLKHGSNREEVEVVIMTKYKLK</sequence>
<name>A0A1G2V784_9BACT</name>
<dbReference type="Proteomes" id="UP000176868">
    <property type="component" value="Unassembled WGS sequence"/>
</dbReference>
<reference evidence="1 2" key="1">
    <citation type="journal article" date="2016" name="Nat. Commun.">
        <title>Thousands of microbial genomes shed light on interconnected biogeochemical processes in an aquifer system.</title>
        <authorList>
            <person name="Anantharaman K."/>
            <person name="Brown C.T."/>
            <person name="Hug L.A."/>
            <person name="Sharon I."/>
            <person name="Castelle C.J."/>
            <person name="Probst A.J."/>
            <person name="Thomas B.C."/>
            <person name="Singh A."/>
            <person name="Wilkins M.J."/>
            <person name="Karaoz U."/>
            <person name="Brodie E.L."/>
            <person name="Williams K.H."/>
            <person name="Hubbard S.S."/>
            <person name="Banfield J.F."/>
        </authorList>
    </citation>
    <scope>NUCLEOTIDE SEQUENCE [LARGE SCALE GENOMIC DNA]</scope>
</reference>
<organism evidence="1 2">
    <name type="scientific">Candidatus Zambryskibacteria bacterium RIFOXYD2_FULL_43_10</name>
    <dbReference type="NCBI Taxonomy" id="1802782"/>
    <lineage>
        <taxon>Bacteria</taxon>
        <taxon>Candidatus Zambryskiibacteriota</taxon>
    </lineage>
</organism>
<evidence type="ECO:0000313" key="1">
    <source>
        <dbReference type="EMBL" id="OHB17494.1"/>
    </source>
</evidence>
<protein>
    <submittedName>
        <fullName evidence="1">Uncharacterized protein</fullName>
    </submittedName>
</protein>
<comment type="caution">
    <text evidence="1">The sequence shown here is derived from an EMBL/GenBank/DDBJ whole genome shotgun (WGS) entry which is preliminary data.</text>
</comment>
<gene>
    <name evidence="1" type="ORF">A2544_01775</name>
</gene>
<accession>A0A1G2V784</accession>
<evidence type="ECO:0000313" key="2">
    <source>
        <dbReference type="Proteomes" id="UP000176868"/>
    </source>
</evidence>